<dbReference type="STRING" id="63057.A0A2P5BJH6"/>
<dbReference type="EMBL" id="JXTC01000510">
    <property type="protein sequence ID" value="PON48923.1"/>
    <property type="molecule type" value="Genomic_DNA"/>
</dbReference>
<dbReference type="Proteomes" id="UP000237000">
    <property type="component" value="Unassembled WGS sequence"/>
</dbReference>
<dbReference type="GO" id="GO:0071944">
    <property type="term" value="C:cell periphery"/>
    <property type="evidence" value="ECO:0007669"/>
    <property type="project" value="TreeGrafter"/>
</dbReference>
<sequence>MMAATLTRCLLFCSFLLSFIVISFANYEYQSTEQRLYHDVDDQRVNEQRLTSYHDQGLPVNYDHKGYHHADDPDDNKQNYDHNQHQSSQGHNQVLHTVPTDHPEYVYENSKLEGNEKFVTVKSEYDPDELLKTNIDDQVHEGLVPTNKFIAIQGLILCKSGLTYFPLEGAKARIICKATKDNNNSCDDKTSPYFSILTDVTDSNGLFLETFSHSYVDQVKLKLSECKVFLGASPLESCKIPTDVNYGISGAHLSSVRILKDKVLYIVGPFIYTSLSEYKPASGHY</sequence>
<comment type="caution">
    <text evidence="4">The sequence shown here is derived from an EMBL/GenBank/DDBJ whole genome shotgun (WGS) entry which is preliminary data.</text>
</comment>
<evidence type="ECO:0000256" key="2">
    <source>
        <dbReference type="SAM" id="MobiDB-lite"/>
    </source>
</evidence>
<dbReference type="PANTHER" id="PTHR33470:SF40">
    <property type="entry name" value="PROTEIN SEED AND ROOT HAIR PROTECTIVE PROTEIN"/>
    <property type="match status" value="1"/>
</dbReference>
<dbReference type="PANTHER" id="PTHR33470">
    <property type="entry name" value="OS01G0164075 PROTEIN"/>
    <property type="match status" value="1"/>
</dbReference>
<protein>
    <recommendedName>
        <fullName evidence="6">Pollen Ole e 1 allergen and extensin family protein</fullName>
    </recommendedName>
</protein>
<keyword evidence="5" id="KW-1185">Reference proteome</keyword>
<keyword evidence="1 3" id="KW-0732">Signal</keyword>
<gene>
    <name evidence="4" type="ORF">TorRG33x02_319130</name>
</gene>
<dbReference type="OrthoDB" id="1847243at2759"/>
<reference evidence="5" key="1">
    <citation type="submission" date="2016-06" db="EMBL/GenBank/DDBJ databases">
        <title>Parallel loss of symbiosis genes in relatives of nitrogen-fixing non-legume Parasponia.</title>
        <authorList>
            <person name="Van Velzen R."/>
            <person name="Holmer R."/>
            <person name="Bu F."/>
            <person name="Rutten L."/>
            <person name="Van Zeijl A."/>
            <person name="Liu W."/>
            <person name="Santuari L."/>
            <person name="Cao Q."/>
            <person name="Sharma T."/>
            <person name="Shen D."/>
            <person name="Roswanjaya Y."/>
            <person name="Wardhani T."/>
            <person name="Kalhor M.S."/>
            <person name="Jansen J."/>
            <person name="Van den Hoogen J."/>
            <person name="Gungor B."/>
            <person name="Hartog M."/>
            <person name="Hontelez J."/>
            <person name="Verver J."/>
            <person name="Yang W.-C."/>
            <person name="Schijlen E."/>
            <person name="Repin R."/>
            <person name="Schilthuizen M."/>
            <person name="Schranz E."/>
            <person name="Heidstra R."/>
            <person name="Miyata K."/>
            <person name="Fedorova E."/>
            <person name="Kohlen W."/>
            <person name="Bisseling T."/>
            <person name="Smit S."/>
            <person name="Geurts R."/>
        </authorList>
    </citation>
    <scope>NUCLEOTIDE SEQUENCE [LARGE SCALE GENOMIC DNA]</scope>
    <source>
        <strain evidence="5">cv. RG33-2</strain>
    </source>
</reference>
<feature type="chain" id="PRO_5015144586" description="Pollen Ole e 1 allergen and extensin family protein" evidence="3">
    <location>
        <begin position="26"/>
        <end position="285"/>
    </location>
</feature>
<dbReference type="Pfam" id="PF01190">
    <property type="entry name" value="Pollen_Ole_e_1"/>
    <property type="match status" value="1"/>
</dbReference>
<organism evidence="4 5">
    <name type="scientific">Trema orientale</name>
    <name type="common">Charcoal tree</name>
    <name type="synonym">Celtis orientalis</name>
    <dbReference type="NCBI Taxonomy" id="63057"/>
    <lineage>
        <taxon>Eukaryota</taxon>
        <taxon>Viridiplantae</taxon>
        <taxon>Streptophyta</taxon>
        <taxon>Embryophyta</taxon>
        <taxon>Tracheophyta</taxon>
        <taxon>Spermatophyta</taxon>
        <taxon>Magnoliopsida</taxon>
        <taxon>eudicotyledons</taxon>
        <taxon>Gunneridae</taxon>
        <taxon>Pentapetalae</taxon>
        <taxon>rosids</taxon>
        <taxon>fabids</taxon>
        <taxon>Rosales</taxon>
        <taxon>Cannabaceae</taxon>
        <taxon>Trema</taxon>
    </lineage>
</organism>
<dbReference type="AlphaFoldDB" id="A0A2P5BJH6"/>
<evidence type="ECO:0000256" key="3">
    <source>
        <dbReference type="SAM" id="SignalP"/>
    </source>
</evidence>
<evidence type="ECO:0008006" key="6">
    <source>
        <dbReference type="Google" id="ProtNLM"/>
    </source>
</evidence>
<feature type="compositionally biased region" description="Basic and acidic residues" evidence="2">
    <location>
        <begin position="62"/>
        <end position="84"/>
    </location>
</feature>
<dbReference type="InParanoid" id="A0A2P5BJH6"/>
<feature type="signal peptide" evidence="3">
    <location>
        <begin position="1"/>
        <end position="25"/>
    </location>
</feature>
<proteinExistence type="predicted"/>
<feature type="region of interest" description="Disordered" evidence="2">
    <location>
        <begin position="51"/>
        <end position="96"/>
    </location>
</feature>
<evidence type="ECO:0000256" key="1">
    <source>
        <dbReference type="ARBA" id="ARBA00022729"/>
    </source>
</evidence>
<evidence type="ECO:0000313" key="5">
    <source>
        <dbReference type="Proteomes" id="UP000237000"/>
    </source>
</evidence>
<accession>A0A2P5BJH6</accession>
<evidence type="ECO:0000313" key="4">
    <source>
        <dbReference type="EMBL" id="PON48923.1"/>
    </source>
</evidence>
<dbReference type="GO" id="GO:0009723">
    <property type="term" value="P:response to ethylene"/>
    <property type="evidence" value="ECO:0007669"/>
    <property type="project" value="TreeGrafter"/>
</dbReference>
<name>A0A2P5BJH6_TREOI</name>